<keyword evidence="3" id="KW-1185">Reference proteome</keyword>
<feature type="signal peptide" evidence="1">
    <location>
        <begin position="1"/>
        <end position="18"/>
    </location>
</feature>
<dbReference type="InterPro" id="IPR058087">
    <property type="entry name" value="XAC2610_dom"/>
</dbReference>
<evidence type="ECO:0000256" key="1">
    <source>
        <dbReference type="SAM" id="SignalP"/>
    </source>
</evidence>
<reference evidence="2 3" key="1">
    <citation type="submission" date="2023-05" db="EMBL/GenBank/DDBJ databases">
        <title>Novel species of genus Flectobacillus isolated from stream in China.</title>
        <authorList>
            <person name="Lu H."/>
        </authorList>
    </citation>
    <scope>NUCLEOTIDE SEQUENCE [LARGE SCALE GENOMIC DNA]</scope>
    <source>
        <strain evidence="2 3">KCTC 42575</strain>
    </source>
</reference>
<dbReference type="Proteomes" id="UP001236507">
    <property type="component" value="Unassembled WGS sequence"/>
</dbReference>
<proteinExistence type="predicted"/>
<evidence type="ECO:0008006" key="4">
    <source>
        <dbReference type="Google" id="ProtNLM"/>
    </source>
</evidence>
<sequence>MKKLFFLLCTLWCSSTFAQSVYTGTIDKYPIEVILNVYSDDEIQGIYVYSSNDEPINISGSIKNKVLSILEKDAKEKVTGKMVIDKFSTKATQLSGTWTNPTGTKSFKIALTKKYDLDDGEGMAWSNRELLQKVTSGNQYFKIVLSKAKDDYQARVKALKVFEKKTDKLLQTIAVDCQSMGINSVETGDFNFDGQADISLFESSYAGANTSSKYFLLDSNGQYKDSGFEGVSLTFDEKTKRITEVNQCCAGSQYTSTLYKVANNKMVKLEQHCFIYDEKKQDFIERKWKDCQ</sequence>
<dbReference type="RefSeq" id="WP_283344837.1">
    <property type="nucleotide sequence ID" value="NZ_JASHIF010000009.1"/>
</dbReference>
<feature type="chain" id="PRO_5047217031" description="VCBS repeat-containing protein" evidence="1">
    <location>
        <begin position="19"/>
        <end position="292"/>
    </location>
</feature>
<dbReference type="EMBL" id="JASHIF010000009">
    <property type="protein sequence ID" value="MDI9860007.1"/>
    <property type="molecule type" value="Genomic_DNA"/>
</dbReference>
<evidence type="ECO:0000313" key="2">
    <source>
        <dbReference type="EMBL" id="MDI9860007.1"/>
    </source>
</evidence>
<organism evidence="2 3">
    <name type="scientific">Flectobacillus roseus</name>
    <dbReference type="NCBI Taxonomy" id="502259"/>
    <lineage>
        <taxon>Bacteria</taxon>
        <taxon>Pseudomonadati</taxon>
        <taxon>Bacteroidota</taxon>
        <taxon>Cytophagia</taxon>
        <taxon>Cytophagales</taxon>
        <taxon>Flectobacillaceae</taxon>
        <taxon>Flectobacillus</taxon>
    </lineage>
</organism>
<keyword evidence="1" id="KW-0732">Signal</keyword>
<protein>
    <recommendedName>
        <fullName evidence="4">VCBS repeat-containing protein</fullName>
    </recommendedName>
</protein>
<evidence type="ECO:0000313" key="3">
    <source>
        <dbReference type="Proteomes" id="UP001236507"/>
    </source>
</evidence>
<dbReference type="NCBIfam" id="NF047539">
    <property type="entry name" value="XAC2610_fam"/>
    <property type="match status" value="1"/>
</dbReference>
<accession>A0ABT6Y923</accession>
<gene>
    <name evidence="2" type="ORF">QM524_12370</name>
</gene>
<comment type="caution">
    <text evidence="2">The sequence shown here is derived from an EMBL/GenBank/DDBJ whole genome shotgun (WGS) entry which is preliminary data.</text>
</comment>
<name>A0ABT6Y923_9BACT</name>